<evidence type="ECO:0000256" key="9">
    <source>
        <dbReference type="HAMAP-Rule" id="MF_01470"/>
    </source>
</evidence>
<evidence type="ECO:0000256" key="7">
    <source>
        <dbReference type="ARBA" id="ARBA00023125"/>
    </source>
</evidence>
<comment type="subunit">
    <text evidence="9">Homodimer, forms a heterotetramer with a Cas2 homodimer.</text>
</comment>
<keyword evidence="2 9" id="KW-0479">Metal-binding</keyword>
<feature type="binding site" evidence="9">
    <location>
        <position position="160"/>
    </location>
    <ligand>
        <name>Mn(2+)</name>
        <dbReference type="ChEBI" id="CHEBI:29035"/>
    </ligand>
</feature>
<dbReference type="EMBL" id="NDYQ01000001">
    <property type="protein sequence ID" value="OUT19355.1"/>
    <property type="molecule type" value="Genomic_DNA"/>
</dbReference>
<keyword evidence="3 9" id="KW-0255">Endonuclease</keyword>
<dbReference type="EC" id="3.1.-.-" evidence="9"/>
<dbReference type="HAMAP" id="MF_01470">
    <property type="entry name" value="Cas1"/>
    <property type="match status" value="1"/>
</dbReference>
<dbReference type="GO" id="GO:0046872">
    <property type="term" value="F:metal ion binding"/>
    <property type="evidence" value="ECO:0007669"/>
    <property type="project" value="UniProtKB-UniRule"/>
</dbReference>
<evidence type="ECO:0000256" key="2">
    <source>
        <dbReference type="ARBA" id="ARBA00022723"/>
    </source>
</evidence>
<evidence type="ECO:0000256" key="1">
    <source>
        <dbReference type="ARBA" id="ARBA00022722"/>
    </source>
</evidence>
<dbReference type="Proteomes" id="UP000195893">
    <property type="component" value="Unassembled WGS sequence"/>
</dbReference>
<dbReference type="GO" id="GO:0003677">
    <property type="term" value="F:DNA binding"/>
    <property type="evidence" value="ECO:0007669"/>
    <property type="project" value="UniProtKB-KW"/>
</dbReference>
<reference evidence="10 11" key="1">
    <citation type="submission" date="2017-04" db="EMBL/GenBank/DDBJ databases">
        <title>Complete genome of Campylobacter concisus ATCC 33237T and draft genomes for an additional eight well characterized C. concisus strains.</title>
        <authorList>
            <person name="Cornelius A.J."/>
            <person name="Miller W.G."/>
            <person name="Lastovica A.J."/>
            <person name="On S.L."/>
            <person name="French N.P."/>
            <person name="Vandenberg O."/>
            <person name="Biggs P.J."/>
        </authorList>
    </citation>
    <scope>NUCLEOTIDE SEQUENCE [LARGE SCALE GENOMIC DNA]</scope>
    <source>
        <strain evidence="10 11">Lasto127.99</strain>
    </source>
</reference>
<evidence type="ECO:0000256" key="5">
    <source>
        <dbReference type="ARBA" id="ARBA00022842"/>
    </source>
</evidence>
<evidence type="ECO:0000256" key="4">
    <source>
        <dbReference type="ARBA" id="ARBA00022801"/>
    </source>
</evidence>
<keyword evidence="1 9" id="KW-0540">Nuclease</keyword>
<keyword evidence="4 9" id="KW-0378">Hydrolase</keyword>
<gene>
    <name evidence="9" type="primary">cas1</name>
    <name evidence="10" type="ORF">B9N60_00075</name>
</gene>
<dbReference type="GO" id="GO:0016787">
    <property type="term" value="F:hydrolase activity"/>
    <property type="evidence" value="ECO:0007669"/>
    <property type="project" value="UniProtKB-KW"/>
</dbReference>
<organism evidence="10 11">
    <name type="scientific">Campylobacter concisus</name>
    <dbReference type="NCBI Taxonomy" id="199"/>
    <lineage>
        <taxon>Bacteria</taxon>
        <taxon>Pseudomonadati</taxon>
        <taxon>Campylobacterota</taxon>
        <taxon>Epsilonproteobacteria</taxon>
        <taxon>Campylobacterales</taxon>
        <taxon>Campylobacteraceae</taxon>
        <taxon>Campylobacter</taxon>
    </lineage>
</organism>
<dbReference type="NCBIfam" id="TIGR00287">
    <property type="entry name" value="cas1"/>
    <property type="match status" value="1"/>
</dbReference>
<comment type="function">
    <text evidence="9">CRISPR (clustered regularly interspaced short palindromic repeat), is an adaptive immune system that provides protection against mobile genetic elements (viruses, transposable elements and conjugative plasmids). CRISPR clusters contain spacers, sequences complementary to antecedent mobile elements, and target invading nucleic acids. CRISPR clusters are transcribed and processed into CRISPR RNA (crRNA). Acts as a dsDNA endonuclease. Involved in the integration of spacer DNA into the CRISPR cassette.</text>
</comment>
<proteinExistence type="inferred from homology"/>
<dbReference type="Gene3D" id="1.20.120.920">
    <property type="entry name" value="CRISPR-associated endonuclease Cas1, C-terminal domain"/>
    <property type="match status" value="1"/>
</dbReference>
<dbReference type="RefSeq" id="WP_087580827.1">
    <property type="nucleotide sequence ID" value="NZ_NDYQ01000001.1"/>
</dbReference>
<name>A0A1Y5NMR5_9BACT</name>
<evidence type="ECO:0000256" key="6">
    <source>
        <dbReference type="ARBA" id="ARBA00023118"/>
    </source>
</evidence>
<comment type="cofactor">
    <cofactor evidence="9">
        <name>Mg(2+)</name>
        <dbReference type="ChEBI" id="CHEBI:18420"/>
    </cofactor>
    <cofactor evidence="9">
        <name>Mn(2+)</name>
        <dbReference type="ChEBI" id="CHEBI:29035"/>
    </cofactor>
</comment>
<dbReference type="PANTHER" id="PTHR43219:SF1">
    <property type="entry name" value="CRISPR-ASSOCIATED ENDONUCLEASE CAS1"/>
    <property type="match status" value="1"/>
</dbReference>
<keyword evidence="8 9" id="KW-0464">Manganese</keyword>
<dbReference type="InterPro" id="IPR019858">
    <property type="entry name" value="CRISPR-assoc_Cas1_HMARI/TNEAP"/>
</dbReference>
<evidence type="ECO:0000313" key="11">
    <source>
        <dbReference type="Proteomes" id="UP000195893"/>
    </source>
</evidence>
<dbReference type="GO" id="GO:0004520">
    <property type="term" value="F:DNA endonuclease activity"/>
    <property type="evidence" value="ECO:0007669"/>
    <property type="project" value="InterPro"/>
</dbReference>
<sequence>MQKSDRTHFILSPGRLYRQDNNIYFEKFDETGALVASKILPINAIDEIYVLAKVQIDTYTIAFLADNNILLHIFSPYQSFRGNFYPNTPNSVNKSGFVLLCQLRSFDDPIKRAYIAREITRAHIINDAANCKRHGVKFDVQPHIKALDAATSVPAIMAVEGAFQKLYYEKWNEIITDQRSFKFTVRSKRPPADKINSFISYVNTRIYNVCLSEIYKTELDPRIGFLHEPNYRALSLHLDLAEIFKPILGDTLIFNMLNKKEITAKDFQTDAGRIKFSNDAVQKIELKMISRLCETLTVGSRELTWRQVIRREANKLKKCICEDAPYEGFRWE</sequence>
<keyword evidence="6 9" id="KW-0051">Antiviral defense</keyword>
<dbReference type="Pfam" id="PF01867">
    <property type="entry name" value="Cas_Cas1"/>
    <property type="match status" value="1"/>
</dbReference>
<evidence type="ECO:0000256" key="8">
    <source>
        <dbReference type="ARBA" id="ARBA00023211"/>
    </source>
</evidence>
<dbReference type="InterPro" id="IPR002729">
    <property type="entry name" value="CRISPR-assoc_Cas1"/>
</dbReference>
<dbReference type="PANTHER" id="PTHR43219">
    <property type="entry name" value="CRISPR-ASSOCIATED ENDONUCLEASE CAS1"/>
    <property type="match status" value="1"/>
</dbReference>
<dbReference type="InterPro" id="IPR042211">
    <property type="entry name" value="CRISPR-assoc_Cas1_N"/>
</dbReference>
<protein>
    <recommendedName>
        <fullName evidence="9">CRISPR-associated endonuclease Cas1</fullName>
        <ecNumber evidence="9">3.1.-.-</ecNumber>
    </recommendedName>
</protein>
<comment type="caution">
    <text evidence="10">The sequence shown here is derived from an EMBL/GenBank/DDBJ whole genome shotgun (WGS) entry which is preliminary data.</text>
</comment>
<keyword evidence="7 9" id="KW-0238">DNA-binding</keyword>
<evidence type="ECO:0000313" key="10">
    <source>
        <dbReference type="EMBL" id="OUT19355.1"/>
    </source>
</evidence>
<keyword evidence="5 9" id="KW-0460">Magnesium</keyword>
<accession>A0A1Y5NMR5</accession>
<dbReference type="Gene3D" id="3.100.10.20">
    <property type="entry name" value="CRISPR-associated endonuclease Cas1, N-terminal domain"/>
    <property type="match status" value="1"/>
</dbReference>
<evidence type="ECO:0000256" key="3">
    <source>
        <dbReference type="ARBA" id="ARBA00022759"/>
    </source>
</evidence>
<comment type="similarity">
    <text evidence="9">Belongs to the CRISPR-associated endonuclease Cas1 family.</text>
</comment>
<feature type="binding site" evidence="9">
    <location>
        <position position="227"/>
    </location>
    <ligand>
        <name>Mn(2+)</name>
        <dbReference type="ChEBI" id="CHEBI:29035"/>
    </ligand>
</feature>
<feature type="binding site" evidence="9">
    <location>
        <position position="242"/>
    </location>
    <ligand>
        <name>Mn(2+)</name>
        <dbReference type="ChEBI" id="CHEBI:29035"/>
    </ligand>
</feature>
<dbReference type="GO" id="GO:0051607">
    <property type="term" value="P:defense response to virus"/>
    <property type="evidence" value="ECO:0007669"/>
    <property type="project" value="UniProtKB-UniRule"/>
</dbReference>
<dbReference type="AlphaFoldDB" id="A0A1Y5NMR5"/>
<dbReference type="InterPro" id="IPR042206">
    <property type="entry name" value="CRISPR-assoc_Cas1_C"/>
</dbReference>
<dbReference type="GO" id="GO:0043571">
    <property type="term" value="P:maintenance of CRISPR repeat elements"/>
    <property type="evidence" value="ECO:0007669"/>
    <property type="project" value="UniProtKB-UniRule"/>
</dbReference>